<organism evidence="1">
    <name type="scientific">Providencia stuartii</name>
    <dbReference type="NCBI Taxonomy" id="588"/>
    <lineage>
        <taxon>Bacteria</taxon>
        <taxon>Pseudomonadati</taxon>
        <taxon>Pseudomonadota</taxon>
        <taxon>Gammaproteobacteria</taxon>
        <taxon>Enterobacterales</taxon>
        <taxon>Morganellaceae</taxon>
        <taxon>Providencia</taxon>
    </lineage>
</organism>
<dbReference type="EMBL" id="ABMABF030000006">
    <property type="protein sequence ID" value="EMJ5134260.1"/>
    <property type="molecule type" value="Genomic_DNA"/>
</dbReference>
<evidence type="ECO:0008006" key="2">
    <source>
        <dbReference type="Google" id="ProtNLM"/>
    </source>
</evidence>
<sequence>MIRKSMLLIAALGLVGCDNSQINKVKSQYFDGVSNFNIGDILDNRGVCSKIEWVENEKNKSVQYKCTLKKGKDFFSFNEIAANKLRIDKYNEIINNIGYVKNSEIEDIKNKISILKIKNEKIDFMLNENINVFDFISDEVYSELILSSLEKITNPIIKDMKLNSNYDLINIFKYIENIDENNSIKDNCTDFIDFDLNESILSSNIRFRVGENEFKIVEDYCRDKVRGDSVSFYYNKDFITKIKSCVKDMKSNSERINRCISNSNNVLSFYKDFYKQTNVEVKKDLVNHFNDNKKQIITFENKIKDIEASELTNEQKELANKFADDAVNGYNSSHALKGEEVINFEYNEVSKKYIIKSMELIQYNHNGSTTKGRLFLDNLIFSALNNINDVDDYMKNRQAEAGKRQMKAIQNFNNQINTINSWQ</sequence>
<dbReference type="PROSITE" id="PS51257">
    <property type="entry name" value="PROKAR_LIPOPROTEIN"/>
    <property type="match status" value="1"/>
</dbReference>
<dbReference type="RefSeq" id="WP_369508801.1">
    <property type="nucleotide sequence ID" value="NZ_JBFZXP010000048.1"/>
</dbReference>
<protein>
    <recommendedName>
        <fullName evidence="2">Lipoprotein</fullName>
    </recommendedName>
</protein>
<dbReference type="AlphaFoldDB" id="A0AAI9DBU9"/>
<reference evidence="1" key="1">
    <citation type="submission" date="2024-02" db="EMBL/GenBank/DDBJ databases">
        <authorList>
            <consortium name="Clinical and Environmental Microbiology Branch: Whole genome sequencing antimicrobial resistance pathogens in the healthcare setting"/>
        </authorList>
    </citation>
    <scope>NUCLEOTIDE SEQUENCE</scope>
    <source>
        <strain evidence="1">2021GO-0154</strain>
    </source>
</reference>
<proteinExistence type="predicted"/>
<name>A0AAI9DBU9_PROST</name>
<evidence type="ECO:0000313" key="1">
    <source>
        <dbReference type="EMBL" id="EMJ5134260.1"/>
    </source>
</evidence>
<gene>
    <name evidence="1" type="ORF">RG298_001986</name>
</gene>
<accession>A0AAI9DBU9</accession>
<comment type="caution">
    <text evidence="1">The sequence shown here is derived from an EMBL/GenBank/DDBJ whole genome shotgun (WGS) entry which is preliminary data.</text>
</comment>